<dbReference type="InterPro" id="IPR001375">
    <property type="entry name" value="Peptidase_S9_cat"/>
</dbReference>
<dbReference type="KEGG" id="aswu:HUW51_12595"/>
<organism evidence="5 6">
    <name type="scientific">Adhaeribacter swui</name>
    <dbReference type="NCBI Taxonomy" id="2086471"/>
    <lineage>
        <taxon>Bacteria</taxon>
        <taxon>Pseudomonadati</taxon>
        <taxon>Bacteroidota</taxon>
        <taxon>Cytophagia</taxon>
        <taxon>Cytophagales</taxon>
        <taxon>Hymenobacteraceae</taxon>
        <taxon>Adhaeribacter</taxon>
    </lineage>
</organism>
<dbReference type="InterPro" id="IPR011042">
    <property type="entry name" value="6-blade_b-propeller_TolB-like"/>
</dbReference>
<evidence type="ECO:0000313" key="5">
    <source>
        <dbReference type="EMBL" id="QNF33518.1"/>
    </source>
</evidence>
<dbReference type="InterPro" id="IPR002469">
    <property type="entry name" value="Peptidase_S9B_N"/>
</dbReference>
<evidence type="ECO:0000256" key="1">
    <source>
        <dbReference type="ARBA" id="ARBA00022801"/>
    </source>
</evidence>
<evidence type="ECO:0000313" key="6">
    <source>
        <dbReference type="Proteomes" id="UP000515237"/>
    </source>
</evidence>
<dbReference type="PANTHER" id="PTHR42776">
    <property type="entry name" value="SERINE PEPTIDASE S9 FAMILY MEMBER"/>
    <property type="match status" value="1"/>
</dbReference>
<dbReference type="InterPro" id="IPR029058">
    <property type="entry name" value="AB_hydrolase_fold"/>
</dbReference>
<dbReference type="RefSeq" id="WP_185274368.1">
    <property type="nucleotide sequence ID" value="NZ_CP055156.1"/>
</dbReference>
<protein>
    <submittedName>
        <fullName evidence="5">S9 family peptidase</fullName>
    </submittedName>
</protein>
<dbReference type="Pfam" id="PF00326">
    <property type="entry name" value="Peptidase_S9"/>
    <property type="match status" value="1"/>
</dbReference>
<keyword evidence="2" id="KW-0645">Protease</keyword>
<dbReference type="Pfam" id="PF07676">
    <property type="entry name" value="PD40"/>
    <property type="match status" value="2"/>
</dbReference>
<sequence>MRETENKETGNLIFHINDIFEIRTLSGIKISPDGSKIVYVKTVSDLNHNTRQDYIVLTSTSDNKSEILTQGSSPVWSPDGLSIAYHASQNGSSGIWIYSLQDHTTRFLTEVYESSYFINHLTQTDFCWSPDGQYIAYVSTVPPTVPEAQDNQIMVVNRLLYKTKGGWGRPFFADAYTSHIWIIPVKGGEPQIITPGDYNEHSISWSPDSTQIVFISNHTADPDNNQNCDLWTVSIQTKKIEKLTNHAGTAFQPAWSPDGKYIAYLATTSAISTNDSPADDTQLYIVPATSGSPQCLTQTLDRRIENIQWHPLGDWVYFTAGNQGSTSLYRASISTGEIEKILAGNSQVQEYSLTADGDALAYILTDITHPSEIFLKKTSEPSPIQITDENKDLLDKWALQEVKEFWFNSFDGTPVQGWLMPPCSLQDSKKYPLILVIHGGPHNMFGYSFDPFMQLLAAHGYGVLFMNPRGSSGYGQAFSRGTVLNWGGGDYKDLMLGLDYAVATNSWIDEGNLGVTGQSYGGYMTNWIITQTNRFKAAVVDGGISNLISFAGTSLYHSLMESEFNGSVYNNFPLLWQWSPLRHVKNVKTPTLFLHGTKDNEVPVTQAEEMYVALKKLGVTASFVQYLEEGHGWRPDLQPKSRYDLYSRVLNWFDEFIKS</sequence>
<evidence type="ECO:0000259" key="4">
    <source>
        <dbReference type="Pfam" id="PF00930"/>
    </source>
</evidence>
<evidence type="ECO:0000259" key="3">
    <source>
        <dbReference type="Pfam" id="PF00326"/>
    </source>
</evidence>
<proteinExistence type="predicted"/>
<dbReference type="SUPFAM" id="SSF82171">
    <property type="entry name" value="DPP6 N-terminal domain-like"/>
    <property type="match status" value="1"/>
</dbReference>
<keyword evidence="2" id="KW-0720">Serine protease</keyword>
<keyword evidence="6" id="KW-1185">Reference proteome</keyword>
<dbReference type="Pfam" id="PF00930">
    <property type="entry name" value="DPPIV_N"/>
    <property type="match status" value="1"/>
</dbReference>
<name>A0A7G7G8N4_9BACT</name>
<dbReference type="GO" id="GO:0006508">
    <property type="term" value="P:proteolysis"/>
    <property type="evidence" value="ECO:0007669"/>
    <property type="project" value="InterPro"/>
</dbReference>
<dbReference type="Gene3D" id="2.120.10.30">
    <property type="entry name" value="TolB, C-terminal domain"/>
    <property type="match status" value="2"/>
</dbReference>
<dbReference type="Proteomes" id="UP000515237">
    <property type="component" value="Chromosome"/>
</dbReference>
<gene>
    <name evidence="5" type="ORF">HUW51_12595</name>
</gene>
<feature type="domain" description="Peptidase S9 prolyl oligopeptidase catalytic" evidence="3">
    <location>
        <begin position="448"/>
        <end position="658"/>
    </location>
</feature>
<keyword evidence="1" id="KW-0378">Hydrolase</keyword>
<dbReference type="SUPFAM" id="SSF53474">
    <property type="entry name" value="alpha/beta-Hydrolases"/>
    <property type="match status" value="1"/>
</dbReference>
<dbReference type="EMBL" id="CP055156">
    <property type="protein sequence ID" value="QNF33518.1"/>
    <property type="molecule type" value="Genomic_DNA"/>
</dbReference>
<dbReference type="AlphaFoldDB" id="A0A7G7G8N4"/>
<dbReference type="PANTHER" id="PTHR42776:SF27">
    <property type="entry name" value="DIPEPTIDYL PEPTIDASE FAMILY MEMBER 6"/>
    <property type="match status" value="1"/>
</dbReference>
<accession>A0A7G7G8N4</accession>
<reference evidence="5 6" key="1">
    <citation type="journal article" date="2018" name="Int. J. Syst. Evol. Microbiol.">
        <title>Adhaeribacter swui sp. nov., isolated from wet mud.</title>
        <authorList>
            <person name="Kim D.U."/>
            <person name="Kim K.W."/>
            <person name="Kang M.S."/>
            <person name="Kim J.Y."/>
            <person name="Jang J.H."/>
            <person name="Kim M.K."/>
        </authorList>
    </citation>
    <scope>NUCLEOTIDE SEQUENCE [LARGE SCALE GENOMIC DNA]</scope>
    <source>
        <strain evidence="5 6">KCTC 52873</strain>
    </source>
</reference>
<dbReference type="Gene3D" id="3.40.50.1820">
    <property type="entry name" value="alpha/beta hydrolase"/>
    <property type="match status" value="1"/>
</dbReference>
<dbReference type="InterPro" id="IPR011659">
    <property type="entry name" value="WD40"/>
</dbReference>
<evidence type="ECO:0000256" key="2">
    <source>
        <dbReference type="ARBA" id="ARBA00022825"/>
    </source>
</evidence>
<feature type="domain" description="Dipeptidylpeptidase IV N-terminal" evidence="4">
    <location>
        <begin position="178"/>
        <end position="263"/>
    </location>
</feature>
<dbReference type="GO" id="GO:0004252">
    <property type="term" value="F:serine-type endopeptidase activity"/>
    <property type="evidence" value="ECO:0007669"/>
    <property type="project" value="TreeGrafter"/>
</dbReference>